<organism evidence="1 2">
    <name type="scientific">Orbilia brochopaga</name>
    <dbReference type="NCBI Taxonomy" id="3140254"/>
    <lineage>
        <taxon>Eukaryota</taxon>
        <taxon>Fungi</taxon>
        <taxon>Dikarya</taxon>
        <taxon>Ascomycota</taxon>
        <taxon>Pezizomycotina</taxon>
        <taxon>Orbiliomycetes</taxon>
        <taxon>Orbiliales</taxon>
        <taxon>Orbiliaceae</taxon>
        <taxon>Orbilia</taxon>
    </lineage>
</organism>
<accession>A0AAV9U7N8</accession>
<dbReference type="EMBL" id="JAVHNQ010000012">
    <property type="protein sequence ID" value="KAK6335488.1"/>
    <property type="molecule type" value="Genomic_DNA"/>
</dbReference>
<gene>
    <name evidence="1" type="ORF">TWF696_002262</name>
</gene>
<comment type="caution">
    <text evidence="1">The sequence shown here is derived from an EMBL/GenBank/DDBJ whole genome shotgun (WGS) entry which is preliminary data.</text>
</comment>
<proteinExistence type="predicted"/>
<name>A0AAV9U7N8_9PEZI</name>
<dbReference type="AlphaFoldDB" id="A0AAV9U7N8"/>
<sequence length="290" mass="30908">MTTISHNTAWSDVPAPALTTIFTPPCNCINKPVRLTDTTVWPTPLEYDWGDSCSTWQLCDPVEYITWACSLGAGWISSFSPGVCPQDWTAVGTLTSMDGKDVVTTAWCCPHGFYPDPDEIDDCLSSVTTPTYALQWTSSRIPCGDIIVKPAGTTSISSFTIKTGYYTVAWRSADLPNFTPASAPLAMFYADERVVRSECEAQTYTFPSSHLSTYTLPLGSCSPTEAPSSTSTGRASVATFGATAAVTFAGAPAATGGGGVLRLGLLRPRVSRVLLLLLLGGRGGYVRSLR</sequence>
<protein>
    <submittedName>
        <fullName evidence="1">Uncharacterized protein</fullName>
    </submittedName>
</protein>
<reference evidence="1 2" key="1">
    <citation type="submission" date="2019-10" db="EMBL/GenBank/DDBJ databases">
        <authorList>
            <person name="Palmer J.M."/>
        </authorList>
    </citation>
    <scope>NUCLEOTIDE SEQUENCE [LARGE SCALE GENOMIC DNA]</scope>
    <source>
        <strain evidence="1 2">TWF696</strain>
    </source>
</reference>
<dbReference type="Proteomes" id="UP001375240">
    <property type="component" value="Unassembled WGS sequence"/>
</dbReference>
<keyword evidence="2" id="KW-1185">Reference proteome</keyword>
<evidence type="ECO:0000313" key="2">
    <source>
        <dbReference type="Proteomes" id="UP001375240"/>
    </source>
</evidence>
<evidence type="ECO:0000313" key="1">
    <source>
        <dbReference type="EMBL" id="KAK6335488.1"/>
    </source>
</evidence>